<organism evidence="8">
    <name type="scientific">Chilo suppressalis</name>
    <name type="common">Asiatic rice borer moth</name>
    <dbReference type="NCBI Taxonomy" id="168631"/>
    <lineage>
        <taxon>Eukaryota</taxon>
        <taxon>Metazoa</taxon>
        <taxon>Ecdysozoa</taxon>
        <taxon>Arthropoda</taxon>
        <taxon>Hexapoda</taxon>
        <taxon>Insecta</taxon>
        <taxon>Pterygota</taxon>
        <taxon>Neoptera</taxon>
        <taxon>Endopterygota</taxon>
        <taxon>Lepidoptera</taxon>
        <taxon>Glossata</taxon>
        <taxon>Ditrysia</taxon>
        <taxon>Pyraloidea</taxon>
        <taxon>Crambidae</taxon>
        <taxon>Crambinae</taxon>
        <taxon>Chilo</taxon>
    </lineage>
</organism>
<dbReference type="PANTHER" id="PTHR43142:SF1">
    <property type="entry name" value="CARBOXYLIC ESTER HYDROLASE"/>
    <property type="match status" value="1"/>
</dbReference>
<keyword evidence="3 6" id="KW-0378">Hydrolase</keyword>
<keyword evidence="2" id="KW-0719">Serine esterase</keyword>
<dbReference type="Gene3D" id="3.40.50.1820">
    <property type="entry name" value="alpha/beta hydrolase"/>
    <property type="match status" value="2"/>
</dbReference>
<keyword evidence="5" id="KW-0325">Glycoprotein</keyword>
<reference evidence="8" key="1">
    <citation type="submission" date="2014-01" db="EMBL/GenBank/DDBJ databases">
        <authorList>
            <person name="Wang B."/>
            <person name="Wang Y."/>
            <person name="Han P."/>
            <person name="Zhang Y."/>
            <person name="Han Z."/>
        </authorList>
    </citation>
    <scope>NUCLEOTIDE SEQUENCE</scope>
    <source>
        <strain evidence="8">CsuEst19</strain>
    </source>
</reference>
<evidence type="ECO:0000256" key="5">
    <source>
        <dbReference type="ARBA" id="ARBA00023180"/>
    </source>
</evidence>
<evidence type="ECO:0000256" key="3">
    <source>
        <dbReference type="ARBA" id="ARBA00022801"/>
    </source>
</evidence>
<keyword evidence="4" id="KW-1015">Disulfide bond</keyword>
<dbReference type="SUPFAM" id="SSF53474">
    <property type="entry name" value="alpha/beta-Hydrolases"/>
    <property type="match status" value="1"/>
</dbReference>
<dbReference type="InterPro" id="IPR002018">
    <property type="entry name" value="CarbesteraseB"/>
</dbReference>
<dbReference type="AlphaFoldDB" id="A0A0B4RXS6"/>
<evidence type="ECO:0000256" key="2">
    <source>
        <dbReference type="ARBA" id="ARBA00022487"/>
    </source>
</evidence>
<dbReference type="EMBL" id="KJ023217">
    <property type="protein sequence ID" value="AIY69045.1"/>
    <property type="molecule type" value="mRNA"/>
</dbReference>
<sequence>MVFIHGGRGFLPTIRFSSQDAQQLYKFFMNKSRTDLIVTHVPRKEGNTIMSEMLYVPCVEEIINSEESFLSELAYDSLKKGTHNKVPTIIGANIEEGLLFVAQETEALLKNIAFEKTLPKDLVFPSDIERIEAPGPELHFEGVFEAVDENARCEQALFDGGHFTVGLKDCLHLNIYTPLNTLPDDSLPVMVFFHGGGFFTGSSSKALYGPNYLVTKGVILVTANYRLNVQGFLCLGIKEAPGNAGLKDQVAALKWIRKNIKAFGGDVDNITIFGESAGSVAVSFHVMSPMSKGLFHKAIMQSGSSFGGFSLQYDSVEVASRKAKQLGLESTDPRELYNFLYTQSDADLITTSVPREEGNILISELIFLPCVERKIDDVEPFLTETPYESFFRGNFTQVPMIIGLNSEEGLFFVNAEEDRLIPRTDIDVSLPKNLAFASISERREVAKEVHKAFFGNENVSLQTLYNLSRFIGDTFMEYPVTEETDVIIRNSDKPIYSYLFDYSGWRNVPKHMNPRKEFQNVTGATHADELFYLFSQELLPSLFENDMIDKITTMWTNFAKYGDPTPRQSELLPFKWPPMTKEEDNRKILHIHESLNIIPQPKKASVALLKSIYSKYR</sequence>
<dbReference type="PROSITE" id="PS00122">
    <property type="entry name" value="CARBOXYLESTERASE_B_1"/>
    <property type="match status" value="1"/>
</dbReference>
<comment type="similarity">
    <text evidence="1 6">Belongs to the type-B carboxylesterase/lipase family.</text>
</comment>
<feature type="domain" description="Carboxylesterase type B" evidence="7">
    <location>
        <begin position="125"/>
        <end position="597"/>
    </location>
</feature>
<protein>
    <recommendedName>
        <fullName evidence="6">Carboxylic ester hydrolase</fullName>
        <ecNumber evidence="6">3.1.1.-</ecNumber>
    </recommendedName>
</protein>
<evidence type="ECO:0000256" key="4">
    <source>
        <dbReference type="ARBA" id="ARBA00023157"/>
    </source>
</evidence>
<dbReference type="PANTHER" id="PTHR43142">
    <property type="entry name" value="CARBOXYLIC ESTER HYDROLASE"/>
    <property type="match status" value="1"/>
</dbReference>
<evidence type="ECO:0000313" key="8">
    <source>
        <dbReference type="EMBL" id="AIY69045.1"/>
    </source>
</evidence>
<dbReference type="InterPro" id="IPR029058">
    <property type="entry name" value="AB_hydrolase_fold"/>
</dbReference>
<evidence type="ECO:0000256" key="6">
    <source>
        <dbReference type="RuleBase" id="RU361235"/>
    </source>
</evidence>
<evidence type="ECO:0000256" key="1">
    <source>
        <dbReference type="ARBA" id="ARBA00005964"/>
    </source>
</evidence>
<dbReference type="InterPro" id="IPR019826">
    <property type="entry name" value="Carboxylesterase_B_AS"/>
</dbReference>
<accession>A0A0B4RXS6</accession>
<proteinExistence type="evidence at transcript level"/>
<dbReference type="ESTHER" id="chisp-a0a0b4rxs6">
    <property type="family name" value="Carb_B_Arthropoda"/>
</dbReference>
<dbReference type="Pfam" id="PF00135">
    <property type="entry name" value="COesterase"/>
    <property type="match status" value="1"/>
</dbReference>
<name>A0A0B4RXS6_CHISP</name>
<dbReference type="EC" id="3.1.1.-" evidence="6"/>
<feature type="non-terminal residue" evidence="8">
    <location>
        <position position="617"/>
    </location>
</feature>
<evidence type="ECO:0000259" key="7">
    <source>
        <dbReference type="Pfam" id="PF00135"/>
    </source>
</evidence>
<dbReference type="OrthoDB" id="19653at2759"/>
<dbReference type="GO" id="GO:0052689">
    <property type="term" value="F:carboxylic ester hydrolase activity"/>
    <property type="evidence" value="ECO:0007669"/>
    <property type="project" value="UniProtKB-KW"/>
</dbReference>